<evidence type="ECO:0000313" key="1">
    <source>
        <dbReference type="EMBL" id="QHJ12562.1"/>
    </source>
</evidence>
<organism evidence="1 2">
    <name type="scientific">Paraglaciecola mesophila</name>
    <dbReference type="NCBI Taxonomy" id="197222"/>
    <lineage>
        <taxon>Bacteria</taxon>
        <taxon>Pseudomonadati</taxon>
        <taxon>Pseudomonadota</taxon>
        <taxon>Gammaproteobacteria</taxon>
        <taxon>Alteromonadales</taxon>
        <taxon>Alteromonadaceae</taxon>
        <taxon>Paraglaciecola</taxon>
    </lineage>
</organism>
<dbReference type="KEGG" id="pmes:FX988_02819"/>
<proteinExistence type="predicted"/>
<evidence type="ECO:0008006" key="3">
    <source>
        <dbReference type="Google" id="ProtNLM"/>
    </source>
</evidence>
<dbReference type="EMBL" id="CP047656">
    <property type="protein sequence ID" value="QHJ12562.1"/>
    <property type="molecule type" value="Genomic_DNA"/>
</dbReference>
<accession>A0A857JMJ3</accession>
<dbReference type="Pfam" id="PF10282">
    <property type="entry name" value="Lactonase"/>
    <property type="match status" value="1"/>
</dbReference>
<reference evidence="1 2" key="1">
    <citation type="submission" date="2019-12" db="EMBL/GenBank/DDBJ databases">
        <title>Genome sequencing and assembly of endphytes of Porphyra tenera.</title>
        <authorList>
            <person name="Park J.M."/>
            <person name="Shin R."/>
            <person name="Jo S.H."/>
        </authorList>
    </citation>
    <scope>NUCLEOTIDE SEQUENCE [LARGE SCALE GENOMIC DNA]</scope>
    <source>
        <strain evidence="1 2">GPM4</strain>
    </source>
</reference>
<dbReference type="Gene3D" id="2.130.10.10">
    <property type="entry name" value="YVTN repeat-like/Quinoprotein amine dehydrogenase"/>
    <property type="match status" value="1"/>
</dbReference>
<dbReference type="AlphaFoldDB" id="A0A857JMJ3"/>
<dbReference type="Proteomes" id="UP000464524">
    <property type="component" value="Chromosome"/>
</dbReference>
<sequence>MTHDNGFAYISNTVSDSVSSFTFNRLGGVTLLNGEAGRTSGAPLDLAFAGNQRFLYSLDAAAGVISAFAVNGKTGKLTLIESEDSLPASQGVQGIVSIDF</sequence>
<name>A0A857JMJ3_9ALTE</name>
<dbReference type="InterPro" id="IPR019405">
    <property type="entry name" value="Lactonase_7-beta_prop"/>
</dbReference>
<keyword evidence="2" id="KW-1185">Reference proteome</keyword>
<gene>
    <name evidence="1" type="ORF">FX988_02819</name>
</gene>
<evidence type="ECO:0000313" key="2">
    <source>
        <dbReference type="Proteomes" id="UP000464524"/>
    </source>
</evidence>
<dbReference type="RefSeq" id="WP_160180723.1">
    <property type="nucleotide sequence ID" value="NZ_CP047656.1"/>
</dbReference>
<dbReference type="OrthoDB" id="9790815at2"/>
<protein>
    <recommendedName>
        <fullName evidence="3">6-phosphogluconolactonase</fullName>
    </recommendedName>
</protein>
<dbReference type="InterPro" id="IPR015943">
    <property type="entry name" value="WD40/YVTN_repeat-like_dom_sf"/>
</dbReference>